<accession>A0A6H2DLT1</accession>
<name>A0A6H2DLT1_9SPHN</name>
<comment type="subcellular location">
    <subcellularLocation>
        <location evidence="1">Membrane</location>
        <topology evidence="1">Multi-pass membrane protein</topology>
    </subcellularLocation>
</comment>
<evidence type="ECO:0000313" key="6">
    <source>
        <dbReference type="EMBL" id="QJB68943.1"/>
    </source>
</evidence>
<dbReference type="AlphaFoldDB" id="A0A6H2DLT1"/>
<dbReference type="PANTHER" id="PTHR36926:SF1">
    <property type="entry name" value="COLICIN V PRODUCTION PROTEIN"/>
    <property type="match status" value="1"/>
</dbReference>
<proteinExistence type="predicted"/>
<feature type="transmembrane region" description="Helical" evidence="5">
    <location>
        <begin position="103"/>
        <end position="125"/>
    </location>
</feature>
<reference evidence="6 7" key="1">
    <citation type="submission" date="2020-04" db="EMBL/GenBank/DDBJ databases">
        <title>Genome sequence for Sphingorhabdus sp. strain M1.</title>
        <authorList>
            <person name="Park S.-J."/>
        </authorList>
    </citation>
    <scope>NUCLEOTIDE SEQUENCE [LARGE SCALE GENOMIC DNA]</scope>
    <source>
        <strain evidence="6 7">JK6</strain>
    </source>
</reference>
<organism evidence="6 7">
    <name type="scientific">Parasphingorhabdus halotolerans</name>
    <dbReference type="NCBI Taxonomy" id="2725558"/>
    <lineage>
        <taxon>Bacteria</taxon>
        <taxon>Pseudomonadati</taxon>
        <taxon>Pseudomonadota</taxon>
        <taxon>Alphaproteobacteria</taxon>
        <taxon>Sphingomonadales</taxon>
        <taxon>Sphingomonadaceae</taxon>
        <taxon>Parasphingorhabdus</taxon>
    </lineage>
</organism>
<evidence type="ECO:0000256" key="1">
    <source>
        <dbReference type="ARBA" id="ARBA00004141"/>
    </source>
</evidence>
<feature type="transmembrane region" description="Helical" evidence="5">
    <location>
        <begin position="60"/>
        <end position="82"/>
    </location>
</feature>
<feature type="transmembrane region" description="Helical" evidence="5">
    <location>
        <begin position="6"/>
        <end position="24"/>
    </location>
</feature>
<dbReference type="PANTHER" id="PTHR36926">
    <property type="entry name" value="COLICIN V PRODUCTION PROTEIN"/>
    <property type="match status" value="1"/>
</dbReference>
<dbReference type="InterPro" id="IPR003825">
    <property type="entry name" value="Colicin-V_CvpA"/>
</dbReference>
<evidence type="ECO:0000256" key="2">
    <source>
        <dbReference type="ARBA" id="ARBA00022692"/>
    </source>
</evidence>
<sequence length="174" mass="18758">MTSLDIFVLLLMGGGAVLGFLRGFVQEVLSLIAWVLIIIGVRTLHTPITDRLIAPIGNEGGASVLAFAAIVIVTYALGRWIAKSIGSKSRKSMLGPIDRVLGFGFGMVKGLIAATLAYLLVVLVYDTIYGAGTERPEWLEESRTYPLLNASGTAMMEFINERRDAVPETPDQTS</sequence>
<keyword evidence="4 5" id="KW-0472">Membrane</keyword>
<feature type="transmembrane region" description="Helical" evidence="5">
    <location>
        <begin position="31"/>
        <end position="48"/>
    </location>
</feature>
<dbReference type="RefSeq" id="WP_168818785.1">
    <property type="nucleotide sequence ID" value="NZ_CP051217.1"/>
</dbReference>
<keyword evidence="7" id="KW-1185">Reference proteome</keyword>
<keyword evidence="3 5" id="KW-1133">Transmembrane helix</keyword>
<dbReference type="GO" id="GO:0016020">
    <property type="term" value="C:membrane"/>
    <property type="evidence" value="ECO:0007669"/>
    <property type="project" value="UniProtKB-SubCell"/>
</dbReference>
<dbReference type="Proteomes" id="UP000501600">
    <property type="component" value="Chromosome"/>
</dbReference>
<protein>
    <submittedName>
        <fullName evidence="6">CvpA family protein</fullName>
    </submittedName>
</protein>
<evidence type="ECO:0000256" key="5">
    <source>
        <dbReference type="SAM" id="Phobius"/>
    </source>
</evidence>
<dbReference type="EMBL" id="CP051217">
    <property type="protein sequence ID" value="QJB68943.1"/>
    <property type="molecule type" value="Genomic_DNA"/>
</dbReference>
<evidence type="ECO:0000256" key="3">
    <source>
        <dbReference type="ARBA" id="ARBA00022989"/>
    </source>
</evidence>
<evidence type="ECO:0000256" key="4">
    <source>
        <dbReference type="ARBA" id="ARBA00023136"/>
    </source>
</evidence>
<dbReference type="KEGG" id="phao:HF685_06345"/>
<dbReference type="GO" id="GO:0009403">
    <property type="term" value="P:toxin biosynthetic process"/>
    <property type="evidence" value="ECO:0007669"/>
    <property type="project" value="InterPro"/>
</dbReference>
<dbReference type="InterPro" id="IPR052719">
    <property type="entry name" value="CvpA-like"/>
</dbReference>
<gene>
    <name evidence="6" type="ORF">HF685_06345</name>
</gene>
<dbReference type="Pfam" id="PF02674">
    <property type="entry name" value="Colicin_V"/>
    <property type="match status" value="1"/>
</dbReference>
<evidence type="ECO:0000313" key="7">
    <source>
        <dbReference type="Proteomes" id="UP000501600"/>
    </source>
</evidence>
<keyword evidence="2 5" id="KW-0812">Transmembrane</keyword>